<dbReference type="SUPFAM" id="SSF57701">
    <property type="entry name" value="Zn2/Cys6 DNA-binding domain"/>
    <property type="match status" value="1"/>
</dbReference>
<evidence type="ECO:0000256" key="7">
    <source>
        <dbReference type="ARBA" id="ARBA00023163"/>
    </source>
</evidence>
<evidence type="ECO:0000256" key="1">
    <source>
        <dbReference type="ARBA" id="ARBA00004123"/>
    </source>
</evidence>
<dbReference type="InterPro" id="IPR007219">
    <property type="entry name" value="XnlR_reg_dom"/>
</dbReference>
<evidence type="ECO:0000313" key="13">
    <source>
        <dbReference type="Proteomes" id="UP001610446"/>
    </source>
</evidence>
<gene>
    <name evidence="12" type="ORF">BJY01DRAFT_231861</name>
</gene>
<feature type="region of interest" description="Disordered" evidence="9">
    <location>
        <begin position="110"/>
        <end position="167"/>
    </location>
</feature>
<feature type="compositionally biased region" description="Polar residues" evidence="9">
    <location>
        <begin position="113"/>
        <end position="129"/>
    </location>
</feature>
<dbReference type="PROSITE" id="PS50048">
    <property type="entry name" value="ZN2_CY6_FUNGAL_2"/>
    <property type="match status" value="1"/>
</dbReference>
<evidence type="ECO:0000259" key="11">
    <source>
        <dbReference type="PROSITE" id="PS50075"/>
    </source>
</evidence>
<dbReference type="Pfam" id="PF04082">
    <property type="entry name" value="Fungal_trans"/>
    <property type="match status" value="1"/>
</dbReference>
<feature type="region of interest" description="Disordered" evidence="9">
    <location>
        <begin position="1"/>
        <end position="48"/>
    </location>
</feature>
<keyword evidence="3" id="KW-0597">Phosphoprotein</keyword>
<evidence type="ECO:0000313" key="12">
    <source>
        <dbReference type="EMBL" id="KAL2854444.1"/>
    </source>
</evidence>
<dbReference type="PROSITE" id="PS00455">
    <property type="entry name" value="AMP_BINDING"/>
    <property type="match status" value="1"/>
</dbReference>
<feature type="domain" description="Carrier" evidence="11">
    <location>
        <begin position="1271"/>
        <end position="1353"/>
    </location>
</feature>
<dbReference type="InterPro" id="IPR036864">
    <property type="entry name" value="Zn2-C6_fun-type_DNA-bd_sf"/>
</dbReference>
<dbReference type="Gene3D" id="4.10.240.10">
    <property type="entry name" value="Zn(2)-C6 fungal-type DNA-binding domain"/>
    <property type="match status" value="1"/>
</dbReference>
<feature type="compositionally biased region" description="Polar residues" evidence="9">
    <location>
        <begin position="1"/>
        <end position="13"/>
    </location>
</feature>
<dbReference type="SMART" id="SM00823">
    <property type="entry name" value="PKS_PP"/>
    <property type="match status" value="1"/>
</dbReference>
<dbReference type="EMBL" id="JBFXLU010000014">
    <property type="protein sequence ID" value="KAL2854444.1"/>
    <property type="molecule type" value="Genomic_DNA"/>
</dbReference>
<dbReference type="Pfam" id="PF00172">
    <property type="entry name" value="Zn_clus"/>
    <property type="match status" value="1"/>
</dbReference>
<keyword evidence="2" id="KW-0596">Phosphopantetheine</keyword>
<dbReference type="InterPro" id="IPR020806">
    <property type="entry name" value="PKS_PP-bd"/>
</dbReference>
<proteinExistence type="predicted"/>
<evidence type="ECO:0000256" key="8">
    <source>
        <dbReference type="ARBA" id="ARBA00023242"/>
    </source>
</evidence>
<dbReference type="InterPro" id="IPR020845">
    <property type="entry name" value="AMP-binding_CS"/>
</dbReference>
<dbReference type="InterPro" id="IPR013120">
    <property type="entry name" value="FAR_NAD-bd"/>
</dbReference>
<dbReference type="InterPro" id="IPR001138">
    <property type="entry name" value="Zn2Cys6_DnaBD"/>
</dbReference>
<dbReference type="Pfam" id="PF23562">
    <property type="entry name" value="AMP-binding_C_3"/>
    <property type="match status" value="1"/>
</dbReference>
<keyword evidence="8" id="KW-0539">Nucleus</keyword>
<reference evidence="12 13" key="1">
    <citation type="submission" date="2024-07" db="EMBL/GenBank/DDBJ databases">
        <title>Section-level genome sequencing and comparative genomics of Aspergillus sections Usti and Cavernicolus.</title>
        <authorList>
            <consortium name="Lawrence Berkeley National Laboratory"/>
            <person name="Nybo J.L."/>
            <person name="Vesth T.C."/>
            <person name="Theobald S."/>
            <person name="Frisvad J.C."/>
            <person name="Larsen T.O."/>
            <person name="Kjaerboelling I."/>
            <person name="Rothschild-Mancinelli K."/>
            <person name="Lyhne E.K."/>
            <person name="Kogle M.E."/>
            <person name="Barry K."/>
            <person name="Clum A."/>
            <person name="Na H."/>
            <person name="Ledsgaard L."/>
            <person name="Lin J."/>
            <person name="Lipzen A."/>
            <person name="Kuo A."/>
            <person name="Riley R."/>
            <person name="Mondo S."/>
            <person name="Labutti K."/>
            <person name="Haridas S."/>
            <person name="Pangalinan J."/>
            <person name="Salamov A.A."/>
            <person name="Simmons B.A."/>
            <person name="Magnuson J.K."/>
            <person name="Chen J."/>
            <person name="Drula E."/>
            <person name="Henrissat B."/>
            <person name="Wiebenga A."/>
            <person name="Lubbers R.J."/>
            <person name="Gomes A.C."/>
            <person name="Makela M.R."/>
            <person name="Stajich J."/>
            <person name="Grigoriev I.V."/>
            <person name="Mortensen U.H."/>
            <person name="De Vries R.P."/>
            <person name="Baker S.E."/>
            <person name="Andersen M.R."/>
        </authorList>
    </citation>
    <scope>NUCLEOTIDE SEQUENCE [LARGE SCALE GENOMIC DNA]</scope>
    <source>
        <strain evidence="12 13">CBS 123904</strain>
    </source>
</reference>
<dbReference type="SMART" id="SM00906">
    <property type="entry name" value="Fungal_trans"/>
    <property type="match status" value="1"/>
</dbReference>
<dbReference type="Pfam" id="PF00501">
    <property type="entry name" value="AMP-binding"/>
    <property type="match status" value="1"/>
</dbReference>
<keyword evidence="13" id="KW-1185">Reference proteome</keyword>
<dbReference type="Pfam" id="PF07993">
    <property type="entry name" value="NAD_binding_4"/>
    <property type="match status" value="1"/>
</dbReference>
<dbReference type="InterPro" id="IPR036291">
    <property type="entry name" value="NAD(P)-bd_dom_sf"/>
</dbReference>
<dbReference type="InterPro" id="IPR042099">
    <property type="entry name" value="ANL_N_sf"/>
</dbReference>
<dbReference type="InterPro" id="IPR000873">
    <property type="entry name" value="AMP-dep_synth/lig_dom"/>
</dbReference>
<keyword evidence="4" id="KW-0479">Metal-binding</keyword>
<keyword evidence="6" id="KW-0238">DNA-binding</keyword>
<feature type="domain" description="Zn(2)-C6 fungal-type" evidence="10">
    <location>
        <begin position="57"/>
        <end position="86"/>
    </location>
</feature>
<dbReference type="SUPFAM" id="SSF56801">
    <property type="entry name" value="Acetyl-CoA synthetase-like"/>
    <property type="match status" value="1"/>
</dbReference>
<feature type="compositionally biased region" description="Polar residues" evidence="9">
    <location>
        <begin position="138"/>
        <end position="148"/>
    </location>
</feature>
<evidence type="ECO:0000256" key="4">
    <source>
        <dbReference type="ARBA" id="ARBA00022723"/>
    </source>
</evidence>
<dbReference type="InterPro" id="IPR009081">
    <property type="entry name" value="PP-bd_ACP"/>
</dbReference>
<evidence type="ECO:0008006" key="14">
    <source>
        <dbReference type="Google" id="ProtNLM"/>
    </source>
</evidence>
<evidence type="ECO:0000256" key="6">
    <source>
        <dbReference type="ARBA" id="ARBA00023125"/>
    </source>
</evidence>
<dbReference type="Gene3D" id="3.40.50.12780">
    <property type="entry name" value="N-terminal domain of ligase-like"/>
    <property type="match status" value="1"/>
</dbReference>
<dbReference type="PROSITE" id="PS00463">
    <property type="entry name" value="ZN2_CY6_FUNGAL_1"/>
    <property type="match status" value="1"/>
</dbReference>
<dbReference type="InterPro" id="IPR051711">
    <property type="entry name" value="Stress_Response_Reg"/>
</dbReference>
<dbReference type="CDD" id="cd00067">
    <property type="entry name" value="GAL4"/>
    <property type="match status" value="1"/>
</dbReference>
<evidence type="ECO:0000256" key="5">
    <source>
        <dbReference type="ARBA" id="ARBA00023015"/>
    </source>
</evidence>
<dbReference type="CDD" id="cd12148">
    <property type="entry name" value="fungal_TF_MHR"/>
    <property type="match status" value="1"/>
</dbReference>
<comment type="subcellular location">
    <subcellularLocation>
        <location evidence="1">Nucleus</location>
    </subcellularLocation>
</comment>
<comment type="caution">
    <text evidence="12">The sequence shown here is derived from an EMBL/GenBank/DDBJ whole genome shotgun (WGS) entry which is preliminary data.</text>
</comment>
<dbReference type="Gene3D" id="3.40.50.720">
    <property type="entry name" value="NAD(P)-binding Rossmann-like Domain"/>
    <property type="match status" value="1"/>
</dbReference>
<keyword evidence="5" id="KW-0805">Transcription regulation</keyword>
<dbReference type="Proteomes" id="UP001610446">
    <property type="component" value="Unassembled WGS sequence"/>
</dbReference>
<dbReference type="SUPFAM" id="SSF47336">
    <property type="entry name" value="ACP-like"/>
    <property type="match status" value="1"/>
</dbReference>
<name>A0ABR4KRJ8_9EURO</name>
<dbReference type="PANTHER" id="PTHR47540:SF3">
    <property type="entry name" value="ZN(II)2CYS6 TRANSCRIPTION FACTOR (EUROFUNG)"/>
    <property type="match status" value="1"/>
</dbReference>
<evidence type="ECO:0000259" key="10">
    <source>
        <dbReference type="PROSITE" id="PS50048"/>
    </source>
</evidence>
<accession>A0ABR4KRJ8</accession>
<dbReference type="Gene3D" id="1.10.1200.10">
    <property type="entry name" value="ACP-like"/>
    <property type="match status" value="1"/>
</dbReference>
<dbReference type="PROSITE" id="PS50075">
    <property type="entry name" value="CARRIER"/>
    <property type="match status" value="1"/>
</dbReference>
<protein>
    <recommendedName>
        <fullName evidence="14">Carrier domain-containing protein</fullName>
    </recommendedName>
</protein>
<dbReference type="SMART" id="SM00066">
    <property type="entry name" value="GAL4"/>
    <property type="match status" value="1"/>
</dbReference>
<evidence type="ECO:0000256" key="2">
    <source>
        <dbReference type="ARBA" id="ARBA00022450"/>
    </source>
</evidence>
<organism evidence="12 13">
    <name type="scientific">Aspergillus pseudoustus</name>
    <dbReference type="NCBI Taxonomy" id="1810923"/>
    <lineage>
        <taxon>Eukaryota</taxon>
        <taxon>Fungi</taxon>
        <taxon>Dikarya</taxon>
        <taxon>Ascomycota</taxon>
        <taxon>Pezizomycotina</taxon>
        <taxon>Eurotiomycetes</taxon>
        <taxon>Eurotiomycetidae</taxon>
        <taxon>Eurotiales</taxon>
        <taxon>Aspergillaceae</taxon>
        <taxon>Aspergillus</taxon>
        <taxon>Aspergillus subgen. Nidulantes</taxon>
    </lineage>
</organism>
<dbReference type="Pfam" id="PF00550">
    <property type="entry name" value="PP-binding"/>
    <property type="match status" value="1"/>
</dbReference>
<dbReference type="InterPro" id="IPR036736">
    <property type="entry name" value="ACP-like_sf"/>
</dbReference>
<evidence type="ECO:0000256" key="3">
    <source>
        <dbReference type="ARBA" id="ARBA00022553"/>
    </source>
</evidence>
<sequence length="1752" mass="194981">MTSTLVAQSSVRLSSDAPDYDETGTQEDTPRTGQKRKVSDLAANKTNNAPRQKITRACDSCKEKKTRCTGTLPCGRCTRLSLSCEYNAAYSRGLPPDPLPAPPAVAARYARNRSVSHASISQSPVSRRSPTARDSPRTTRTPHSQVSHASVEVSRRNSPDPVATDFEGNYLGPASGVSFLNRVWRRLHQDETSAVPDELQNESWPKNTAVFMFGDKPYSDLHDFGFTLPVFEKALELVSIYFDYAMVTYRFLHRGSVEQWLRQVYNNNISSSNLPTGPLVARAAIVLMIFAVSTLHEEQTQGNQAESWSGSERWYRASKHVLSMEVGPPRLETVQARLGQCLYLLSSSRANECWYTFGTAVQLVTAIGLHRKCPAKLSKTGTSYLERELRKRILWSAYTLDKYLNVIFGRPRLLHDGDIDQELPDEVNDEDILQDDPAMRLGTADSMMIASVLHFRLGRILGEISRQFYTVNPIYRESPLEAAVRITSDLEKWKETTPPLFNSVRPTSLIPPLCRQSQVLQLAYCHAMIHATRAFLLNDFTDLSRRPAAPHPMLTAHVSKCLEAAEHVMKLVDSIAKQGTLIESFWFTHHHRMSSASESAEIDSGRVRSLFSLAEVCQQHLAEATRKNCPSRRYGIILEETRREVHKQLGSRACSIPRSPESARVSFVRNQEPVLEQRPTEQVDSNTAMFDSQPLNFEGGFRPSEFMDEPFGMADTGFLDNLEGSMWWTQLDTWLPHDQVEVSEVEFEPLTVDQLVRHRASLGSSQPVVYYPRAGIEYSELPLHQLDVFAYRVANVLAKVIPPRTSSSETPVVIALLGPSDLNYLVLMLALTKLGHSGLLLSTRISIEAHVSLVERTNAQYIFVHSSLKDTAKKVQERVPTLQVHDVPTEQNYDYPVPEGLVDTNLTSHLDAGAEASHVAWIIHSSGSTGLPKPIFQTQRAAIKNYAGNMNMRGFITLPLYHNHGICCLFRSIYSCKSLHLYNPGLPLTSRYLVEIMRSHSFEIFYGVPYALKLLAESGEGIKALANLKAVMFGGSACPDSLGNLLVENGVYLISHYGSTETGQLMTSMRPREDKRWDWMRPSEAVKKYLRFEERFPGVFESVVLDGWPSKVMSNRSDGAYATKDLFLKHPEFEAYKYYSRLDDTITLVNGEKVIPLDLEGRVRQLSVVADALVFGVGKSSIGLAVIRAPDAASMSDEQIIHVIWPAVEEAHEALPAFGQLSKSMVRVLPADAIYARTDKGTVIRQAFYRDYADLIEASYQADYAMTGTLSLSEDELKAFLRKQLPGIVPVKTPNEFTDEADFFSLGMDSLQATQLRSVLVKNIDTKGRKLGLNVAFEHPTINSLARHLYSLSAGTSEAEVPIEEQMEALISKYSEFEQHKPIPNGLSGRYVVVTGATGSLGCHTVAHLATLPTVRKVYCFIRASSPLDAYGRLLDSLRSRKVYESLSPSAKSKLVAIPSDLSLPSLGLDTTTYNTLTSELTDLIHCACFERDSIAGLYNLITLCLRSQRPSPATMNFCSSISSVVRSTTSEIPETLPSSLSCAQNMGYAQSKLVAEHICVNATNKTGIRARVLRIGQVIGDSKNGIWNTTEAIPLMVQSALTTGTLPRIDEWHRWMPVDQVAGTIVDVSLSSADITTTAAAGVVDETPQAQAVYNILSPHPFHWTTDLLPHLRAAGLKFEESNPDPAVNPPIKLAEFFAGKYDSDTPRKGFEWRTERTEGVSEVFRGVTPLNGEMVSRMLGFWRVQRGWKV</sequence>
<dbReference type="SUPFAM" id="SSF51735">
    <property type="entry name" value="NAD(P)-binding Rossmann-fold domains"/>
    <property type="match status" value="1"/>
</dbReference>
<keyword evidence="7" id="KW-0804">Transcription</keyword>
<evidence type="ECO:0000256" key="9">
    <source>
        <dbReference type="SAM" id="MobiDB-lite"/>
    </source>
</evidence>
<dbReference type="PANTHER" id="PTHR47540">
    <property type="entry name" value="THIAMINE REPRESSIBLE GENES REGULATORY PROTEIN THI5"/>
    <property type="match status" value="1"/>
</dbReference>